<gene>
    <name evidence="8" type="ORF">SmJEL517_g00424</name>
</gene>
<dbReference type="SUPFAM" id="SSF52091">
    <property type="entry name" value="SpoIIaa-like"/>
    <property type="match status" value="1"/>
</dbReference>
<evidence type="ECO:0000256" key="1">
    <source>
        <dbReference type="ARBA" id="ARBA00004141"/>
    </source>
</evidence>
<feature type="transmembrane region" description="Helical" evidence="6">
    <location>
        <begin position="421"/>
        <end position="441"/>
    </location>
</feature>
<dbReference type="GO" id="GO:0016020">
    <property type="term" value="C:membrane"/>
    <property type="evidence" value="ECO:0007669"/>
    <property type="project" value="UniProtKB-SubCell"/>
</dbReference>
<feature type="transmembrane region" description="Helical" evidence="6">
    <location>
        <begin position="190"/>
        <end position="216"/>
    </location>
</feature>
<keyword evidence="9" id="KW-1185">Reference proteome</keyword>
<dbReference type="InterPro" id="IPR002645">
    <property type="entry name" value="STAS_dom"/>
</dbReference>
<dbReference type="STRING" id="1806994.A0A507CA85"/>
<dbReference type="AlphaFoldDB" id="A0A507CA85"/>
<dbReference type="GO" id="GO:0055085">
    <property type="term" value="P:transmembrane transport"/>
    <property type="evidence" value="ECO:0007669"/>
    <property type="project" value="InterPro"/>
</dbReference>
<dbReference type="OrthoDB" id="288203at2759"/>
<dbReference type="Gene3D" id="3.30.750.24">
    <property type="entry name" value="STAS domain"/>
    <property type="match status" value="1"/>
</dbReference>
<evidence type="ECO:0000256" key="2">
    <source>
        <dbReference type="ARBA" id="ARBA00022692"/>
    </source>
</evidence>
<feature type="transmembrane region" description="Helical" evidence="6">
    <location>
        <begin position="395"/>
        <end position="415"/>
    </location>
</feature>
<keyword evidence="3 6" id="KW-1133">Transmembrane helix</keyword>
<dbReference type="Proteomes" id="UP000319731">
    <property type="component" value="Unassembled WGS sequence"/>
</dbReference>
<evidence type="ECO:0000259" key="7">
    <source>
        <dbReference type="PROSITE" id="PS50801"/>
    </source>
</evidence>
<feature type="transmembrane region" description="Helical" evidence="6">
    <location>
        <begin position="72"/>
        <end position="90"/>
    </location>
</feature>
<feature type="region of interest" description="Disordered" evidence="5">
    <location>
        <begin position="717"/>
        <end position="741"/>
    </location>
</feature>
<feature type="transmembrane region" description="Helical" evidence="6">
    <location>
        <begin position="127"/>
        <end position="148"/>
    </location>
</feature>
<dbReference type="EMBL" id="QEAO01000001">
    <property type="protein sequence ID" value="TPX37997.1"/>
    <property type="molecule type" value="Genomic_DNA"/>
</dbReference>
<evidence type="ECO:0000313" key="8">
    <source>
        <dbReference type="EMBL" id="TPX37997.1"/>
    </source>
</evidence>
<comment type="caution">
    <text evidence="8">The sequence shown here is derived from an EMBL/GenBank/DDBJ whole genome shotgun (WGS) entry which is preliminary data.</text>
</comment>
<dbReference type="InterPro" id="IPR036513">
    <property type="entry name" value="STAS_dom_sf"/>
</dbReference>
<dbReference type="GeneID" id="42001650"/>
<accession>A0A507CA85</accession>
<dbReference type="CDD" id="cd07042">
    <property type="entry name" value="STAS_SulP_like_sulfate_transporter"/>
    <property type="match status" value="1"/>
</dbReference>
<dbReference type="InterPro" id="IPR001902">
    <property type="entry name" value="SLC26A/SulP_fam"/>
</dbReference>
<evidence type="ECO:0000313" key="9">
    <source>
        <dbReference type="Proteomes" id="UP000319731"/>
    </source>
</evidence>
<feature type="compositionally biased region" description="Basic and acidic residues" evidence="5">
    <location>
        <begin position="582"/>
        <end position="596"/>
    </location>
</feature>
<evidence type="ECO:0000256" key="5">
    <source>
        <dbReference type="SAM" id="MobiDB-lite"/>
    </source>
</evidence>
<feature type="transmembrane region" description="Helical" evidence="6">
    <location>
        <begin position="331"/>
        <end position="351"/>
    </location>
</feature>
<dbReference type="Pfam" id="PF00916">
    <property type="entry name" value="Sulfate_transp"/>
    <property type="match status" value="1"/>
</dbReference>
<evidence type="ECO:0000256" key="4">
    <source>
        <dbReference type="ARBA" id="ARBA00023136"/>
    </source>
</evidence>
<reference evidence="8 9" key="1">
    <citation type="journal article" date="2019" name="Sci. Rep.">
        <title>Comparative genomics of chytrid fungi reveal insights into the obligate biotrophic and pathogenic lifestyle of Synchytrium endobioticum.</title>
        <authorList>
            <person name="van de Vossenberg B.T.L.H."/>
            <person name="Warris S."/>
            <person name="Nguyen H.D.T."/>
            <person name="van Gent-Pelzer M.P.E."/>
            <person name="Joly D.L."/>
            <person name="van de Geest H.C."/>
            <person name="Bonants P.J.M."/>
            <person name="Smith D.S."/>
            <person name="Levesque C.A."/>
            <person name="van der Lee T.A.J."/>
        </authorList>
    </citation>
    <scope>NUCLEOTIDE SEQUENCE [LARGE SCALE GENOMIC DNA]</scope>
    <source>
        <strain evidence="8 9">JEL517</strain>
    </source>
</reference>
<dbReference type="Pfam" id="PF01740">
    <property type="entry name" value="STAS"/>
    <property type="match status" value="1"/>
</dbReference>
<feature type="transmembrane region" description="Helical" evidence="6">
    <location>
        <begin position="273"/>
        <end position="293"/>
    </location>
</feature>
<evidence type="ECO:0000256" key="6">
    <source>
        <dbReference type="SAM" id="Phobius"/>
    </source>
</evidence>
<dbReference type="RefSeq" id="XP_031027712.1">
    <property type="nucleotide sequence ID" value="XM_031166353.1"/>
</dbReference>
<organism evidence="8 9">
    <name type="scientific">Synchytrium microbalum</name>
    <dbReference type="NCBI Taxonomy" id="1806994"/>
    <lineage>
        <taxon>Eukaryota</taxon>
        <taxon>Fungi</taxon>
        <taxon>Fungi incertae sedis</taxon>
        <taxon>Chytridiomycota</taxon>
        <taxon>Chytridiomycota incertae sedis</taxon>
        <taxon>Chytridiomycetes</taxon>
        <taxon>Synchytriales</taxon>
        <taxon>Synchytriaceae</taxon>
        <taxon>Synchytrium</taxon>
    </lineage>
</organism>
<keyword evidence="2 6" id="KW-0812">Transmembrane</keyword>
<feature type="compositionally biased region" description="Basic and acidic residues" evidence="5">
    <location>
        <begin position="732"/>
        <end position="741"/>
    </location>
</feature>
<feature type="region of interest" description="Disordered" evidence="5">
    <location>
        <begin position="582"/>
        <end position="601"/>
    </location>
</feature>
<feature type="domain" description="STAS" evidence="7">
    <location>
        <begin position="543"/>
        <end position="714"/>
    </location>
</feature>
<dbReference type="InterPro" id="IPR011547">
    <property type="entry name" value="SLC26A/SulP_dom"/>
</dbReference>
<dbReference type="NCBIfam" id="TIGR00815">
    <property type="entry name" value="sulP"/>
    <property type="match status" value="1"/>
</dbReference>
<protein>
    <recommendedName>
        <fullName evidence="7">STAS domain-containing protein</fullName>
    </recommendedName>
</protein>
<proteinExistence type="predicted"/>
<feature type="transmembrane region" description="Helical" evidence="6">
    <location>
        <begin position="476"/>
        <end position="493"/>
    </location>
</feature>
<evidence type="ECO:0000256" key="3">
    <source>
        <dbReference type="ARBA" id="ARBA00022989"/>
    </source>
</evidence>
<name>A0A507CA85_9FUNG</name>
<feature type="transmembrane region" description="Helical" evidence="6">
    <location>
        <begin position="155"/>
        <end position="178"/>
    </location>
</feature>
<dbReference type="PROSITE" id="PS50801">
    <property type="entry name" value="STAS"/>
    <property type="match status" value="1"/>
</dbReference>
<keyword evidence="4 6" id="KW-0472">Membrane</keyword>
<dbReference type="PANTHER" id="PTHR11814">
    <property type="entry name" value="SULFATE TRANSPORTER"/>
    <property type="match status" value="1"/>
</dbReference>
<feature type="transmembrane region" description="Helical" evidence="6">
    <location>
        <begin position="102"/>
        <end position="121"/>
    </location>
</feature>
<feature type="transmembrane region" description="Helical" evidence="6">
    <location>
        <begin position="237"/>
        <end position="261"/>
    </location>
</feature>
<comment type="subcellular location">
    <subcellularLocation>
        <location evidence="1">Membrane</location>
        <topology evidence="1">Multi-pass membrane protein</topology>
    </subcellularLocation>
</comment>
<feature type="transmembrane region" description="Helical" evidence="6">
    <location>
        <begin position="363"/>
        <end position="383"/>
    </location>
</feature>
<sequence length="741" mass="80317">MSSTKENLDADSKSLLLVDESYSEKLPTLFDGFRTVFGYNNYIVDDGSGKSRIRRILETYLPFLNWLPRYNWTWFIGDLIAGVTIGAVVIPQGMAYAKLANLPPQFGLYSAFVGVSIYFFFATSKDITIGPVAVLSQLVGSILIQVAVTNPEYSGITVAATISVISGIIVFAVGALRLGFLVDFIPLPAISAFVTGAALNIGIGQFPALVGISSLFDTRAATYQVFINFFRYLPNATLDAALGVSALVLLYLIRFFCGLIGRRYPKYERITFFISTLRSVFVILLYTMISYLINRGLTKSRTTILGTIPAGLQNVGVPAIDSKLISIISPYLPSVVIVMLIEHIAIAKAFARLNQYTINPSQELIAIAIANIFGPFFGAYPATGSFSRTAIKAKAGVRTPLAGVITACVVILAIYLLPPMFFYISNAALAAVIIHAVGDLVSGPKMLMEIWKVDPVELVVFFIGVVVSVFTTIENGIYASIGAAGAVLLYRMANPRGVFLGRIKTYHINPETPEEATTPHFVWVPLDHSGSHPSAVIQPPPAGVFVYRLTEGFVYPNASNVLDRLVAYLKANTKPAVNIKTIGDRPWNEPGPRHDISSSSSDKPTLHAVIIDLTGISRVDFTASQALLDVRRTLDRYAGHPVEFHFVGISSGWVKRALVATNFGGSVVNIPMDTNMPQFTVAAQSVEGGDKLVPISDTSRPSFHNNIDDAVAAVERSLRHSDGSQKSNSLHSVDKTDDTLV</sequence>